<evidence type="ECO:0000313" key="9">
    <source>
        <dbReference type="Proteomes" id="UP000578819"/>
    </source>
</evidence>
<dbReference type="EMBL" id="JACHJW010000001">
    <property type="protein sequence ID" value="MBB4956336.1"/>
    <property type="molecule type" value="Genomic_DNA"/>
</dbReference>
<keyword evidence="9" id="KW-1185">Reference proteome</keyword>
<evidence type="ECO:0000256" key="1">
    <source>
        <dbReference type="ARBA" id="ARBA00009986"/>
    </source>
</evidence>
<dbReference type="FunFam" id="3.40.605.10:FF:000026">
    <property type="entry name" value="Aldehyde dehydrogenase, putative"/>
    <property type="match status" value="1"/>
</dbReference>
<reference evidence="8 9" key="1">
    <citation type="submission" date="2020-08" db="EMBL/GenBank/DDBJ databases">
        <title>Sequencing the genomes of 1000 actinobacteria strains.</title>
        <authorList>
            <person name="Klenk H.-P."/>
        </authorList>
    </citation>
    <scope>NUCLEOTIDE SEQUENCE [LARGE SCALE GENOMIC DNA]</scope>
    <source>
        <strain evidence="8 9">DSM 45886</strain>
    </source>
</reference>
<sequence length="487" mass="51437">MQLSRTEIHLDGRWARPDGTEKIPVENPFTEEIIAEIPACTATDVDRAVTAARAAFDGWADTDPLDRAAALDRLYAALASRASTLAETISLELGTPQKFATRVQVGLPLTVLKSYVDLARQPDAAETIGNSLVLREPVGVVGAITPWNYPLHQVIAKLAPALAAGCTVVLKPSELTPLVAYQLFDAIDEARLPPGVVNLVTGTGPVVGEALAGHPDVDMVSFTGSTAVGRRISHLAADRIARVALELGGKSANIILDDADLPTAVRAGIANCFINSGQTCTAWTRMLVHRSRYAEALELAAQFAAGYQLGGPFEPATRLGPLVSATQRDRVRAHIERGLADGGRLVTGGLDAPVPERGHFVAPTIVADVDPDSALAQEEIFGPVLSVIAFDDLDQAVAIANNSRYGLAGAVFAGDDERALAVARRIRTGSVEINGGSFNPLAPFGGYKQSGIGRELGGHGLAEFTQLKAIQHRTVQQEAGQREAVQR</sequence>
<protein>
    <recommendedName>
        <fullName evidence="3">aldehyde dehydrogenase (NAD(+))</fullName>
        <ecNumber evidence="3">1.2.1.3</ecNumber>
    </recommendedName>
</protein>
<dbReference type="InterPro" id="IPR029510">
    <property type="entry name" value="Ald_DH_CS_GLU"/>
</dbReference>
<accession>A0A7W7SKY7</accession>
<dbReference type="Proteomes" id="UP000578819">
    <property type="component" value="Unassembled WGS sequence"/>
</dbReference>
<gene>
    <name evidence="8" type="ORF">FHR38_000069</name>
</gene>
<name>A0A7W7SKY7_9ACTN</name>
<dbReference type="Gene3D" id="3.40.309.10">
    <property type="entry name" value="Aldehyde Dehydrogenase, Chain A, domain 2"/>
    <property type="match status" value="1"/>
</dbReference>
<evidence type="ECO:0000313" key="8">
    <source>
        <dbReference type="EMBL" id="MBB4956336.1"/>
    </source>
</evidence>
<dbReference type="EC" id="1.2.1.3" evidence="3"/>
<organism evidence="8 9">
    <name type="scientific">Micromonospora polyrhachis</name>
    <dbReference type="NCBI Taxonomy" id="1282883"/>
    <lineage>
        <taxon>Bacteria</taxon>
        <taxon>Bacillati</taxon>
        <taxon>Actinomycetota</taxon>
        <taxon>Actinomycetes</taxon>
        <taxon>Micromonosporales</taxon>
        <taxon>Micromonosporaceae</taxon>
        <taxon>Micromonospora</taxon>
    </lineage>
</organism>
<evidence type="ECO:0000256" key="2">
    <source>
        <dbReference type="ARBA" id="ARBA00023002"/>
    </source>
</evidence>
<dbReference type="FunFam" id="3.40.309.10:FF:000012">
    <property type="entry name" value="Betaine aldehyde dehydrogenase"/>
    <property type="match status" value="1"/>
</dbReference>
<dbReference type="InterPro" id="IPR016163">
    <property type="entry name" value="Ald_DH_C"/>
</dbReference>
<proteinExistence type="inferred from homology"/>
<feature type="domain" description="Aldehyde dehydrogenase" evidence="7">
    <location>
        <begin position="14"/>
        <end position="470"/>
    </location>
</feature>
<dbReference type="SUPFAM" id="SSF53720">
    <property type="entry name" value="ALDH-like"/>
    <property type="match status" value="1"/>
</dbReference>
<comment type="caution">
    <text evidence="8">The sequence shown here is derived from an EMBL/GenBank/DDBJ whole genome shotgun (WGS) entry which is preliminary data.</text>
</comment>
<feature type="active site" evidence="5">
    <location>
        <position position="246"/>
    </location>
</feature>
<dbReference type="InterPro" id="IPR016160">
    <property type="entry name" value="Ald_DH_CS_CYS"/>
</dbReference>
<dbReference type="RefSeq" id="WP_184531725.1">
    <property type="nucleotide sequence ID" value="NZ_JACHJW010000001.1"/>
</dbReference>
<dbReference type="PROSITE" id="PS00070">
    <property type="entry name" value="ALDEHYDE_DEHYDR_CYS"/>
    <property type="match status" value="1"/>
</dbReference>
<evidence type="ECO:0000256" key="4">
    <source>
        <dbReference type="ARBA" id="ARBA00049194"/>
    </source>
</evidence>
<dbReference type="AlphaFoldDB" id="A0A7W7SKY7"/>
<dbReference type="InterPro" id="IPR016162">
    <property type="entry name" value="Ald_DH_N"/>
</dbReference>
<evidence type="ECO:0000256" key="5">
    <source>
        <dbReference type="PROSITE-ProRule" id="PRU10007"/>
    </source>
</evidence>
<dbReference type="PANTHER" id="PTHR42804:SF1">
    <property type="entry name" value="ALDEHYDE DEHYDROGENASE-RELATED"/>
    <property type="match status" value="1"/>
</dbReference>
<dbReference type="Pfam" id="PF00171">
    <property type="entry name" value="Aldedh"/>
    <property type="match status" value="1"/>
</dbReference>
<comment type="catalytic activity">
    <reaction evidence="4">
        <text>an aldehyde + NAD(+) + H2O = a carboxylate + NADH + 2 H(+)</text>
        <dbReference type="Rhea" id="RHEA:16185"/>
        <dbReference type="ChEBI" id="CHEBI:15377"/>
        <dbReference type="ChEBI" id="CHEBI:15378"/>
        <dbReference type="ChEBI" id="CHEBI:17478"/>
        <dbReference type="ChEBI" id="CHEBI:29067"/>
        <dbReference type="ChEBI" id="CHEBI:57540"/>
        <dbReference type="ChEBI" id="CHEBI:57945"/>
        <dbReference type="EC" id="1.2.1.3"/>
    </reaction>
</comment>
<dbReference type="PROSITE" id="PS00687">
    <property type="entry name" value="ALDEHYDE_DEHYDR_GLU"/>
    <property type="match status" value="1"/>
</dbReference>
<dbReference type="CDD" id="cd07138">
    <property type="entry name" value="ALDH_CddD_SSP0762"/>
    <property type="match status" value="1"/>
</dbReference>
<dbReference type="FunFam" id="3.40.605.10:FF:000007">
    <property type="entry name" value="NAD/NADP-dependent betaine aldehyde dehydrogenase"/>
    <property type="match status" value="1"/>
</dbReference>
<evidence type="ECO:0000256" key="6">
    <source>
        <dbReference type="RuleBase" id="RU003345"/>
    </source>
</evidence>
<evidence type="ECO:0000259" key="7">
    <source>
        <dbReference type="Pfam" id="PF00171"/>
    </source>
</evidence>
<dbReference type="InterPro" id="IPR016161">
    <property type="entry name" value="Ald_DH/histidinol_DH"/>
</dbReference>
<dbReference type="PANTHER" id="PTHR42804">
    <property type="entry name" value="ALDEHYDE DEHYDROGENASE"/>
    <property type="match status" value="1"/>
</dbReference>
<evidence type="ECO:0000256" key="3">
    <source>
        <dbReference type="ARBA" id="ARBA00024226"/>
    </source>
</evidence>
<dbReference type="GO" id="GO:0004029">
    <property type="term" value="F:aldehyde dehydrogenase (NAD+) activity"/>
    <property type="evidence" value="ECO:0007669"/>
    <property type="project" value="UniProtKB-EC"/>
</dbReference>
<comment type="similarity">
    <text evidence="1 6">Belongs to the aldehyde dehydrogenase family.</text>
</comment>
<dbReference type="Gene3D" id="3.40.605.10">
    <property type="entry name" value="Aldehyde Dehydrogenase, Chain A, domain 1"/>
    <property type="match status" value="1"/>
</dbReference>
<dbReference type="InterPro" id="IPR015590">
    <property type="entry name" value="Aldehyde_DH_dom"/>
</dbReference>
<keyword evidence="2 6" id="KW-0560">Oxidoreductase</keyword>